<organism evidence="1 2">
    <name type="scientific">Bacillus cereus</name>
    <dbReference type="NCBI Taxonomy" id="1396"/>
    <lineage>
        <taxon>Bacteria</taxon>
        <taxon>Bacillati</taxon>
        <taxon>Bacillota</taxon>
        <taxon>Bacilli</taxon>
        <taxon>Bacillales</taxon>
        <taxon>Bacillaceae</taxon>
        <taxon>Bacillus</taxon>
        <taxon>Bacillus cereus group</taxon>
    </lineage>
</organism>
<dbReference type="InterPro" id="IPR014985">
    <property type="entry name" value="WbqC"/>
</dbReference>
<evidence type="ECO:0008006" key="3">
    <source>
        <dbReference type="Google" id="ProtNLM"/>
    </source>
</evidence>
<proteinExistence type="predicted"/>
<dbReference type="Pfam" id="PF08889">
    <property type="entry name" value="WbqC"/>
    <property type="match status" value="1"/>
</dbReference>
<accession>A0A1S9TA15</accession>
<dbReference type="EMBL" id="MUAJ01000071">
    <property type="protein sequence ID" value="OOR06875.1"/>
    <property type="molecule type" value="Genomic_DNA"/>
</dbReference>
<protein>
    <recommendedName>
        <fullName evidence="3">WbqC family protein</fullName>
    </recommendedName>
</protein>
<dbReference type="AlphaFoldDB" id="A0A1S9TA15"/>
<comment type="caution">
    <text evidence="1">The sequence shown here is derived from an EMBL/GenBank/DDBJ whole genome shotgun (WGS) entry which is preliminary data.</text>
</comment>
<evidence type="ECO:0000313" key="1">
    <source>
        <dbReference type="EMBL" id="OOR06875.1"/>
    </source>
</evidence>
<name>A0A1S9TA15_BACCE</name>
<sequence>MIISGHQPSYLPWYGFFEKIHKSDVFVFHDIAQFEKKGFLNRNRIKTSQGVSWLTVPMQMKNYKEIPLNKLKIDNTQDWERKHWKTIRINYSNAPYFNVYKDYLENFYSEKWDNLNSMNMNFIHFIIQELNIDTELYYASELEGITGKKSDFVLELCQKFNANTYYSGSLGQDYLIESDFEHENIEIIYQRIREYSYPQLFGEFIPHLSMLDVLLNCGPEETEKFIKGV</sequence>
<dbReference type="RefSeq" id="WP_002204149.1">
    <property type="nucleotide sequence ID" value="NZ_MUAJ01000071.1"/>
</dbReference>
<gene>
    <name evidence="1" type="ORF">BW897_30610</name>
</gene>
<evidence type="ECO:0000313" key="2">
    <source>
        <dbReference type="Proteomes" id="UP000190906"/>
    </source>
</evidence>
<dbReference type="Proteomes" id="UP000190906">
    <property type="component" value="Unassembled WGS sequence"/>
</dbReference>
<reference evidence="1 2" key="1">
    <citation type="submission" date="2017-01" db="EMBL/GenBank/DDBJ databases">
        <title>Bacillus cereus isolates.</title>
        <authorList>
            <person name="Beno S.M."/>
        </authorList>
    </citation>
    <scope>NUCLEOTIDE SEQUENCE [LARGE SCALE GENOMIC DNA]</scope>
    <source>
        <strain evidence="1 2">FSL H8-0485</strain>
    </source>
</reference>